<dbReference type="PANTHER" id="PTHR14514">
    <property type="entry name" value="PKA ANCHORING PROTEIN"/>
    <property type="match status" value="1"/>
</dbReference>
<comment type="caution">
    <text evidence="5">The sequence shown here is derived from an EMBL/GenBank/DDBJ whole genome shotgun (WGS) entry which is preliminary data.</text>
</comment>
<evidence type="ECO:0000256" key="3">
    <source>
        <dbReference type="ARBA" id="ARBA00022737"/>
    </source>
</evidence>
<dbReference type="AlphaFoldDB" id="A0ABD0P6U4"/>
<dbReference type="PANTHER" id="PTHR14514:SF3">
    <property type="entry name" value="NESPRIN-1"/>
    <property type="match status" value="1"/>
</dbReference>
<feature type="non-terminal residue" evidence="5">
    <location>
        <position position="64"/>
    </location>
</feature>
<evidence type="ECO:0000256" key="2">
    <source>
        <dbReference type="ARBA" id="ARBA00022553"/>
    </source>
</evidence>
<name>A0ABD0P6U4_CIRMR</name>
<gene>
    <name evidence="5" type="ORF">M9458_034268</name>
</gene>
<organism evidence="5 6">
    <name type="scientific">Cirrhinus mrigala</name>
    <name type="common">Mrigala</name>
    <dbReference type="NCBI Taxonomy" id="683832"/>
    <lineage>
        <taxon>Eukaryota</taxon>
        <taxon>Metazoa</taxon>
        <taxon>Chordata</taxon>
        <taxon>Craniata</taxon>
        <taxon>Vertebrata</taxon>
        <taxon>Euteleostomi</taxon>
        <taxon>Actinopterygii</taxon>
        <taxon>Neopterygii</taxon>
        <taxon>Teleostei</taxon>
        <taxon>Ostariophysi</taxon>
        <taxon>Cypriniformes</taxon>
        <taxon>Cyprinidae</taxon>
        <taxon>Labeoninae</taxon>
        <taxon>Labeonini</taxon>
        <taxon>Cirrhinus</taxon>
    </lineage>
</organism>
<evidence type="ECO:0000313" key="5">
    <source>
        <dbReference type="EMBL" id="KAL0169672.1"/>
    </source>
</evidence>
<sequence>NMLLEIEEKVLALSELSRHSENLLLEGRPENKEDAEQLARKLRTLKGSLLELQRMLQDKQINIQ</sequence>
<evidence type="ECO:0000256" key="4">
    <source>
        <dbReference type="ARBA" id="ARBA00023136"/>
    </source>
</evidence>
<protein>
    <submittedName>
        <fullName evidence="5">Uncharacterized protein</fullName>
    </submittedName>
</protein>
<accession>A0ABD0P6U4</accession>
<feature type="non-terminal residue" evidence="5">
    <location>
        <position position="1"/>
    </location>
</feature>
<keyword evidence="6" id="KW-1185">Reference proteome</keyword>
<dbReference type="Proteomes" id="UP001529510">
    <property type="component" value="Unassembled WGS sequence"/>
</dbReference>
<keyword evidence="4" id="KW-0472">Membrane</keyword>
<comment type="subcellular location">
    <subcellularLocation>
        <location evidence="1">Endomembrane system</location>
    </subcellularLocation>
</comment>
<evidence type="ECO:0000313" key="6">
    <source>
        <dbReference type="Proteomes" id="UP001529510"/>
    </source>
</evidence>
<evidence type="ECO:0000256" key="1">
    <source>
        <dbReference type="ARBA" id="ARBA00004308"/>
    </source>
</evidence>
<dbReference type="EMBL" id="JAMKFB020000017">
    <property type="protein sequence ID" value="KAL0169672.1"/>
    <property type="molecule type" value="Genomic_DNA"/>
</dbReference>
<reference evidence="5 6" key="1">
    <citation type="submission" date="2024-05" db="EMBL/GenBank/DDBJ databases">
        <title>Genome sequencing and assembly of Indian major carp, Cirrhinus mrigala (Hamilton, 1822).</title>
        <authorList>
            <person name="Mohindra V."/>
            <person name="Chowdhury L.M."/>
            <person name="Lal K."/>
            <person name="Jena J.K."/>
        </authorList>
    </citation>
    <scope>NUCLEOTIDE SEQUENCE [LARGE SCALE GENOMIC DNA]</scope>
    <source>
        <strain evidence="5">CM1030</strain>
        <tissue evidence="5">Blood</tissue>
    </source>
</reference>
<keyword evidence="3" id="KW-0677">Repeat</keyword>
<keyword evidence="2" id="KW-0597">Phosphoprotein</keyword>
<proteinExistence type="predicted"/>